<organism evidence="1 2">
    <name type="scientific">Phyllosticta citricarpa</name>
    <dbReference type="NCBI Taxonomy" id="55181"/>
    <lineage>
        <taxon>Eukaryota</taxon>
        <taxon>Fungi</taxon>
        <taxon>Dikarya</taxon>
        <taxon>Ascomycota</taxon>
        <taxon>Pezizomycotina</taxon>
        <taxon>Dothideomycetes</taxon>
        <taxon>Dothideomycetes incertae sedis</taxon>
        <taxon>Botryosphaeriales</taxon>
        <taxon>Phyllostictaceae</taxon>
        <taxon>Phyllosticta</taxon>
    </lineage>
</organism>
<accession>A0ABR1MPE9</accession>
<name>A0ABR1MPE9_9PEZI</name>
<protein>
    <submittedName>
        <fullName evidence="1">Uncharacterized protein</fullName>
    </submittedName>
</protein>
<keyword evidence="2" id="KW-1185">Reference proteome</keyword>
<dbReference type="EMBL" id="JBBPDW010000002">
    <property type="protein sequence ID" value="KAK7555572.1"/>
    <property type="molecule type" value="Genomic_DNA"/>
</dbReference>
<dbReference type="Proteomes" id="UP001365128">
    <property type="component" value="Unassembled WGS sequence"/>
</dbReference>
<proteinExistence type="predicted"/>
<evidence type="ECO:0000313" key="1">
    <source>
        <dbReference type="EMBL" id="KAK7555572.1"/>
    </source>
</evidence>
<sequence>MRCCGRRHAMPWGEGVDFAACTHLLASGARSTPQLSQRTPWSSSRVHVRTVPELSRVMSWAHVALRIAARRHVPKPETWLLIRTTSPRGCKGQRPVPGSSMDGSLSAALIQEPCQDANAIGSMYVLSCLRLLFAMNRSPGLVFASLILPCARVDAPRLRYLRVTYIHTYIGRKSTVRPRV</sequence>
<comment type="caution">
    <text evidence="1">The sequence shown here is derived from an EMBL/GenBank/DDBJ whole genome shotgun (WGS) entry which is preliminary data.</text>
</comment>
<gene>
    <name evidence="1" type="ORF">IWX46DRAFT_132134</name>
</gene>
<reference evidence="1 2" key="1">
    <citation type="submission" date="2024-04" db="EMBL/GenBank/DDBJ databases">
        <title>Phyllosticta paracitricarpa is synonymous to the EU quarantine fungus P. citricarpa based on phylogenomic analyses.</title>
        <authorList>
            <consortium name="Lawrence Berkeley National Laboratory"/>
            <person name="Van Ingen-Buijs V.A."/>
            <person name="Van Westerhoven A.C."/>
            <person name="Haridas S."/>
            <person name="Skiadas P."/>
            <person name="Martin F."/>
            <person name="Groenewald J.Z."/>
            <person name="Crous P.W."/>
            <person name="Seidl M.F."/>
        </authorList>
    </citation>
    <scope>NUCLEOTIDE SEQUENCE [LARGE SCALE GENOMIC DNA]</scope>
    <source>
        <strain evidence="1 2">CBS 122670</strain>
    </source>
</reference>
<evidence type="ECO:0000313" key="2">
    <source>
        <dbReference type="Proteomes" id="UP001365128"/>
    </source>
</evidence>